<dbReference type="Proteomes" id="UP001642406">
    <property type="component" value="Unassembled WGS sequence"/>
</dbReference>
<evidence type="ECO:0000313" key="9">
    <source>
        <dbReference type="Proteomes" id="UP001642406"/>
    </source>
</evidence>
<evidence type="ECO:0000256" key="2">
    <source>
        <dbReference type="ARBA" id="ARBA00007466"/>
    </source>
</evidence>
<comment type="similarity">
    <text evidence="2">Belongs to the NOP14 family.</text>
</comment>
<feature type="compositionally biased region" description="Basic and acidic residues" evidence="7">
    <location>
        <begin position="243"/>
        <end position="254"/>
    </location>
</feature>
<evidence type="ECO:0000256" key="3">
    <source>
        <dbReference type="ARBA" id="ARBA00022517"/>
    </source>
</evidence>
<feature type="region of interest" description="Disordered" evidence="7">
    <location>
        <begin position="354"/>
        <end position="441"/>
    </location>
</feature>
<dbReference type="PANTHER" id="PTHR23183">
    <property type="entry name" value="NOP14"/>
    <property type="match status" value="1"/>
</dbReference>
<feature type="region of interest" description="Disordered" evidence="7">
    <location>
        <begin position="16"/>
        <end position="58"/>
    </location>
</feature>
<feature type="compositionally biased region" description="Basic and acidic residues" evidence="7">
    <location>
        <begin position="266"/>
        <end position="276"/>
    </location>
</feature>
<dbReference type="Pfam" id="PF04147">
    <property type="entry name" value="Nop14"/>
    <property type="match status" value="1"/>
</dbReference>
<organism evidence="8 9">
    <name type="scientific">Sporothrix bragantina</name>
    <dbReference type="NCBI Taxonomy" id="671064"/>
    <lineage>
        <taxon>Eukaryota</taxon>
        <taxon>Fungi</taxon>
        <taxon>Dikarya</taxon>
        <taxon>Ascomycota</taxon>
        <taxon>Pezizomycotina</taxon>
        <taxon>Sordariomycetes</taxon>
        <taxon>Sordariomycetidae</taxon>
        <taxon>Ophiostomatales</taxon>
        <taxon>Ophiostomataceae</taxon>
        <taxon>Sporothrix</taxon>
    </lineage>
</organism>
<evidence type="ECO:0000256" key="5">
    <source>
        <dbReference type="ARBA" id="ARBA00023242"/>
    </source>
</evidence>
<accession>A0ABP0ARK8</accession>
<evidence type="ECO:0000256" key="6">
    <source>
        <dbReference type="ARBA" id="ARBA00024695"/>
    </source>
</evidence>
<evidence type="ECO:0000256" key="7">
    <source>
        <dbReference type="SAM" id="MobiDB-lite"/>
    </source>
</evidence>
<dbReference type="InterPro" id="IPR007276">
    <property type="entry name" value="Nop14"/>
</dbReference>
<evidence type="ECO:0000313" key="8">
    <source>
        <dbReference type="EMBL" id="CAK7209874.1"/>
    </source>
</evidence>
<sequence length="996" mass="110762">MAGSQLKRLKASLLDQGIIGPQKSKKQKKQAAEEARANQAAGRGYGTTNNGDKRLKKSAALETIREQFNPFQFKMNARGPKFPVTSLKNAQVPESLRGIKGRPTVSLSRAEEKRRSTLLLDMQRRNKVGGILDRRLGEGDPNMTPEERALERFTFEKQRIHNKKGAVFDLEDDEAGFLGGADDGGLTHMGKSLSLGDFGKRRRGGDDDEDDDGDMRDDFDEEDLQGSDDDDTELGRKKQQLKRMREELFGEKGEGAGAEGEGEDGAPERKKSKKEVMEEVIAKSKYYKYERQVTRENDDDVRAELDKMLPELQQLLSTKPVKAASQNGVAPIIGAPFDKDAFDKTYDVRLRQLIQDKKAEPSTRTKTEEEVAAEQSAHLKKLEESRVRRMMGQIGYDDGGNGSEDDSEDGGKGGKKDKKKADKENAASKDGPAVQILRGDDYEEDEFDLGKGIKVKHTAAELGFDDEDDFLIDDDLVFSGSEIDVDESDEDDDESGDEDEDGNASEASEDDEFIRGILTEDEKKNAVFANAGKLPSTAPKGNDDDGVPFTFPCPQTHAELLAVLENIPVAKLPTVVQRIRALYHPKLDHGNKDRLGRFAAALVEHIAYLADGEEPPYATIESLARHIHSLAKTVPIEVAVAFRAHLAAMEGISIGDAPKKASNSSRALAFNSGDLAILTAAGSVFPTSDHFHQVITPAMLSMARYLEQAPPRSLSDYATGLYVCTLMCQYQRLSKRYVPELVNYMLSTLLALAPTGSDVLSNPATGYFPVHSPAQGIRIEKAQSLKTLRKLRVSDCRPSKDDASKNNELKLALFNTALTLLADAATSLWAGKASLYETLEPCRAVLQHLRTNKTCRSQLPAVVNKEVDRLATQIDATQRAAHLARRPLELHHHRPLAIRTFVPRFEDEFDPDKHYDPNRERAEAAKLKAEFKRERKGALRELRKDAHFMQREKLKMKKAKDAAYEKKYKRLVAEIQGSEGREANAYERERAARKRK</sequence>
<feature type="compositionally biased region" description="Acidic residues" evidence="7">
    <location>
        <begin position="483"/>
        <end position="512"/>
    </location>
</feature>
<dbReference type="PANTHER" id="PTHR23183:SF0">
    <property type="entry name" value="NUCLEOLAR PROTEIN 14"/>
    <property type="match status" value="1"/>
</dbReference>
<keyword evidence="3" id="KW-0690">Ribosome biogenesis</keyword>
<feature type="compositionally biased region" description="Basic and acidic residues" evidence="7">
    <location>
        <begin position="354"/>
        <end position="369"/>
    </location>
</feature>
<name>A0ABP0ARK8_9PEZI</name>
<comment type="function">
    <text evidence="6">Involved in nucleolar processing of pre-18S ribosomal RNA. Has a role in the nuclear export of 40S pre-ribosomal subunit to the cytoplasm.</text>
</comment>
<protein>
    <submittedName>
        <fullName evidence="8">Nucleolar complex protein 14</fullName>
    </submittedName>
</protein>
<comment type="subcellular location">
    <subcellularLocation>
        <location evidence="1">Nucleus</location>
        <location evidence="1">Nucleolus</location>
    </subcellularLocation>
</comment>
<keyword evidence="5" id="KW-0539">Nucleus</keyword>
<feature type="region of interest" description="Disordered" evidence="7">
    <location>
        <begin position="481"/>
        <end position="512"/>
    </location>
</feature>
<feature type="compositionally biased region" description="Basic and acidic residues" evidence="7">
    <location>
        <begin position="409"/>
        <end position="427"/>
    </location>
</feature>
<dbReference type="EMBL" id="CAWUHC010000003">
    <property type="protein sequence ID" value="CAK7209874.1"/>
    <property type="molecule type" value="Genomic_DNA"/>
</dbReference>
<evidence type="ECO:0000256" key="4">
    <source>
        <dbReference type="ARBA" id="ARBA00022552"/>
    </source>
</evidence>
<feature type="region of interest" description="Disordered" evidence="7">
    <location>
        <begin position="181"/>
        <end position="276"/>
    </location>
</feature>
<keyword evidence="4" id="KW-0698">rRNA processing</keyword>
<reference evidence="8 9" key="1">
    <citation type="submission" date="2024-01" db="EMBL/GenBank/DDBJ databases">
        <authorList>
            <person name="Allen C."/>
            <person name="Tagirdzhanova G."/>
        </authorList>
    </citation>
    <scope>NUCLEOTIDE SEQUENCE [LARGE SCALE GENOMIC DNA]</scope>
</reference>
<feature type="compositionally biased region" description="Acidic residues" evidence="7">
    <location>
        <begin position="206"/>
        <end position="232"/>
    </location>
</feature>
<evidence type="ECO:0000256" key="1">
    <source>
        <dbReference type="ARBA" id="ARBA00004604"/>
    </source>
</evidence>
<keyword evidence="9" id="KW-1185">Reference proteome</keyword>
<comment type="caution">
    <text evidence="8">The sequence shown here is derived from an EMBL/GenBank/DDBJ whole genome shotgun (WGS) entry which is preliminary data.</text>
</comment>
<gene>
    <name evidence="8" type="primary">NOP14</name>
    <name evidence="8" type="ORF">SBRCBS47491_000588</name>
</gene>
<proteinExistence type="inferred from homology"/>